<feature type="domain" description="Histidine kinase" evidence="18">
    <location>
        <begin position="326"/>
        <end position="547"/>
    </location>
</feature>
<dbReference type="PANTHER" id="PTHR45339:SF1">
    <property type="entry name" value="HYBRID SIGNAL TRANSDUCTION HISTIDINE KINASE J"/>
    <property type="match status" value="1"/>
</dbReference>
<keyword evidence="23" id="KW-1185">Reference proteome</keyword>
<feature type="domain" description="HPt" evidence="21">
    <location>
        <begin position="864"/>
        <end position="966"/>
    </location>
</feature>
<keyword evidence="12 17" id="KW-1133">Transmembrane helix</keyword>
<dbReference type="PROSITE" id="PS50109">
    <property type="entry name" value="HIS_KIN"/>
    <property type="match status" value="1"/>
</dbReference>
<dbReference type="FunFam" id="3.30.565.10:FF:000010">
    <property type="entry name" value="Sensor histidine kinase RcsC"/>
    <property type="match status" value="1"/>
</dbReference>
<keyword evidence="5" id="KW-0997">Cell inner membrane</keyword>
<dbReference type="Gene3D" id="1.10.287.130">
    <property type="match status" value="1"/>
</dbReference>
<dbReference type="EMBL" id="SZVP01000001">
    <property type="protein sequence ID" value="TMM47470.1"/>
    <property type="molecule type" value="Genomic_DNA"/>
</dbReference>
<organism evidence="22 23">
    <name type="scientific">Colwellia ponticola</name>
    <dbReference type="NCBI Taxonomy" id="2304625"/>
    <lineage>
        <taxon>Bacteria</taxon>
        <taxon>Pseudomonadati</taxon>
        <taxon>Pseudomonadota</taxon>
        <taxon>Gammaproteobacteria</taxon>
        <taxon>Alteromonadales</taxon>
        <taxon>Colwelliaceae</taxon>
        <taxon>Colwellia</taxon>
    </lineage>
</organism>
<keyword evidence="6 16" id="KW-0597">Phosphoprotein</keyword>
<evidence type="ECO:0000256" key="4">
    <source>
        <dbReference type="ARBA" id="ARBA00022475"/>
    </source>
</evidence>
<dbReference type="InterPro" id="IPR036097">
    <property type="entry name" value="HisK_dim/P_sf"/>
</dbReference>
<dbReference type="SMART" id="SM00387">
    <property type="entry name" value="HATPase_c"/>
    <property type="match status" value="1"/>
</dbReference>
<keyword evidence="11" id="KW-0067">ATP-binding</keyword>
<dbReference type="InterPro" id="IPR001789">
    <property type="entry name" value="Sig_transdc_resp-reg_receiver"/>
</dbReference>
<dbReference type="SMART" id="SM00388">
    <property type="entry name" value="HisKA"/>
    <property type="match status" value="1"/>
</dbReference>
<evidence type="ECO:0000256" key="17">
    <source>
        <dbReference type="SAM" id="Phobius"/>
    </source>
</evidence>
<keyword evidence="14 17" id="KW-0472">Membrane</keyword>
<dbReference type="InterPro" id="IPR003661">
    <property type="entry name" value="HisK_dim/P_dom"/>
</dbReference>
<dbReference type="Pfam" id="PF02518">
    <property type="entry name" value="HATPase_c"/>
    <property type="match status" value="1"/>
</dbReference>
<reference evidence="22 23" key="1">
    <citation type="submission" date="2019-05" db="EMBL/GenBank/DDBJ databases">
        <title>Colwellia ponticola sp. nov., isolated from seawater.</title>
        <authorList>
            <person name="Yoon J.-H."/>
        </authorList>
    </citation>
    <scope>NUCLEOTIDE SEQUENCE [LARGE SCALE GENOMIC DNA]</scope>
    <source>
        <strain evidence="22 23">OISW-25</strain>
    </source>
</reference>
<evidence type="ECO:0000313" key="22">
    <source>
        <dbReference type="EMBL" id="TMM47470.1"/>
    </source>
</evidence>
<keyword evidence="13" id="KW-0902">Two-component regulatory system</keyword>
<keyword evidence="8 17" id="KW-0812">Transmembrane</keyword>
<dbReference type="Proteomes" id="UP000307702">
    <property type="component" value="Unassembled WGS sequence"/>
</dbReference>
<evidence type="ECO:0000259" key="20">
    <source>
        <dbReference type="PROSITE" id="PS50885"/>
    </source>
</evidence>
<feature type="domain" description="HAMP" evidence="20">
    <location>
        <begin position="227"/>
        <end position="279"/>
    </location>
</feature>
<evidence type="ECO:0000256" key="2">
    <source>
        <dbReference type="ARBA" id="ARBA00004429"/>
    </source>
</evidence>
<dbReference type="InterPro" id="IPR003594">
    <property type="entry name" value="HATPase_dom"/>
</dbReference>
<dbReference type="AlphaFoldDB" id="A0A8H2JPF5"/>
<evidence type="ECO:0000256" key="10">
    <source>
        <dbReference type="ARBA" id="ARBA00022777"/>
    </source>
</evidence>
<dbReference type="Pfam" id="PF09984">
    <property type="entry name" value="sCache_4"/>
    <property type="match status" value="1"/>
</dbReference>
<dbReference type="InterPro" id="IPR036890">
    <property type="entry name" value="HATPase_C_sf"/>
</dbReference>
<dbReference type="Pfam" id="PF18947">
    <property type="entry name" value="HAMP_2"/>
    <property type="match status" value="1"/>
</dbReference>
<dbReference type="SUPFAM" id="SSF52172">
    <property type="entry name" value="CheY-like"/>
    <property type="match status" value="2"/>
</dbReference>
<dbReference type="Pfam" id="PF00072">
    <property type="entry name" value="Response_reg"/>
    <property type="match status" value="1"/>
</dbReference>
<evidence type="ECO:0000256" key="9">
    <source>
        <dbReference type="ARBA" id="ARBA00022741"/>
    </source>
</evidence>
<dbReference type="SMART" id="SM00448">
    <property type="entry name" value="REC"/>
    <property type="match status" value="1"/>
</dbReference>
<protein>
    <recommendedName>
        <fullName evidence="3">histidine kinase</fullName>
        <ecNumber evidence="3">2.7.13.3</ecNumber>
    </recommendedName>
</protein>
<dbReference type="InterPro" id="IPR005467">
    <property type="entry name" value="His_kinase_dom"/>
</dbReference>
<dbReference type="Pfam" id="PF01627">
    <property type="entry name" value="Hpt"/>
    <property type="match status" value="1"/>
</dbReference>
<dbReference type="InterPro" id="IPR004358">
    <property type="entry name" value="Sig_transdc_His_kin-like_C"/>
</dbReference>
<evidence type="ECO:0000256" key="7">
    <source>
        <dbReference type="ARBA" id="ARBA00022679"/>
    </source>
</evidence>
<dbReference type="GO" id="GO:0005524">
    <property type="term" value="F:ATP binding"/>
    <property type="evidence" value="ECO:0007669"/>
    <property type="project" value="UniProtKB-KW"/>
</dbReference>
<feature type="domain" description="Response regulatory" evidence="19">
    <location>
        <begin position="709"/>
        <end position="825"/>
    </location>
</feature>
<dbReference type="SUPFAM" id="SSF47384">
    <property type="entry name" value="Homodimeric domain of signal transducing histidine kinase"/>
    <property type="match status" value="1"/>
</dbReference>
<evidence type="ECO:0000313" key="23">
    <source>
        <dbReference type="Proteomes" id="UP000307702"/>
    </source>
</evidence>
<feature type="modified residue" description="4-aspartylphosphate" evidence="16">
    <location>
        <position position="758"/>
    </location>
</feature>
<feature type="transmembrane region" description="Helical" evidence="17">
    <location>
        <begin position="9"/>
        <end position="31"/>
    </location>
</feature>
<evidence type="ECO:0000256" key="15">
    <source>
        <dbReference type="PROSITE-ProRule" id="PRU00110"/>
    </source>
</evidence>
<keyword evidence="9" id="KW-0547">Nucleotide-binding</keyword>
<dbReference type="FunFam" id="1.10.287.130:FF:000003">
    <property type="entry name" value="Histidine kinase"/>
    <property type="match status" value="1"/>
</dbReference>
<evidence type="ECO:0000256" key="13">
    <source>
        <dbReference type="ARBA" id="ARBA00023012"/>
    </source>
</evidence>
<evidence type="ECO:0000259" key="18">
    <source>
        <dbReference type="PROSITE" id="PS50109"/>
    </source>
</evidence>
<dbReference type="EC" id="2.7.13.3" evidence="3"/>
<dbReference type="Gene3D" id="6.10.340.10">
    <property type="match status" value="1"/>
</dbReference>
<dbReference type="PANTHER" id="PTHR45339">
    <property type="entry name" value="HYBRID SIGNAL TRANSDUCTION HISTIDINE KINASE J"/>
    <property type="match status" value="1"/>
</dbReference>
<dbReference type="Gene3D" id="1.20.120.160">
    <property type="entry name" value="HPT domain"/>
    <property type="match status" value="1"/>
</dbReference>
<feature type="modified residue" description="Phosphohistidine" evidence="15">
    <location>
        <position position="903"/>
    </location>
</feature>
<keyword evidence="7 22" id="KW-0808">Transferase</keyword>
<dbReference type="InterPro" id="IPR036641">
    <property type="entry name" value="HPT_dom_sf"/>
</dbReference>
<dbReference type="CDD" id="cd00082">
    <property type="entry name" value="HisKA"/>
    <property type="match status" value="1"/>
</dbReference>
<dbReference type="InterPro" id="IPR008207">
    <property type="entry name" value="Sig_transdc_His_kin_Hpt_dom"/>
</dbReference>
<dbReference type="PRINTS" id="PR00344">
    <property type="entry name" value="BCTRLSENSOR"/>
</dbReference>
<evidence type="ECO:0000256" key="11">
    <source>
        <dbReference type="ARBA" id="ARBA00022840"/>
    </source>
</evidence>
<evidence type="ECO:0000256" key="16">
    <source>
        <dbReference type="PROSITE-ProRule" id="PRU00169"/>
    </source>
</evidence>
<dbReference type="SMART" id="SM00304">
    <property type="entry name" value="HAMP"/>
    <property type="match status" value="1"/>
</dbReference>
<evidence type="ECO:0000256" key="6">
    <source>
        <dbReference type="ARBA" id="ARBA00022553"/>
    </source>
</evidence>
<proteinExistence type="predicted"/>
<dbReference type="InterPro" id="IPR011006">
    <property type="entry name" value="CheY-like_superfamily"/>
</dbReference>
<dbReference type="Pfam" id="PF00512">
    <property type="entry name" value="HisKA"/>
    <property type="match status" value="1"/>
</dbReference>
<evidence type="ECO:0000259" key="19">
    <source>
        <dbReference type="PROSITE" id="PS50110"/>
    </source>
</evidence>
<evidence type="ECO:0000256" key="12">
    <source>
        <dbReference type="ARBA" id="ARBA00022989"/>
    </source>
</evidence>
<dbReference type="RefSeq" id="WP_138620005.1">
    <property type="nucleotide sequence ID" value="NZ_SZVP01000001.1"/>
</dbReference>
<keyword evidence="10 22" id="KW-0418">Kinase</keyword>
<dbReference type="PROSITE" id="PS50894">
    <property type="entry name" value="HPT"/>
    <property type="match status" value="1"/>
</dbReference>
<evidence type="ECO:0000259" key="21">
    <source>
        <dbReference type="PROSITE" id="PS50894"/>
    </source>
</evidence>
<gene>
    <name evidence="22" type="primary">barA</name>
    <name evidence="22" type="ORF">FCS21_00295</name>
</gene>
<dbReference type="SUPFAM" id="SSF55874">
    <property type="entry name" value="ATPase domain of HSP90 chaperone/DNA topoisomerase II/histidine kinase"/>
    <property type="match status" value="1"/>
</dbReference>
<dbReference type="Gene3D" id="3.40.50.2300">
    <property type="match status" value="2"/>
</dbReference>
<evidence type="ECO:0000256" key="8">
    <source>
        <dbReference type="ARBA" id="ARBA00022692"/>
    </source>
</evidence>
<evidence type="ECO:0000256" key="14">
    <source>
        <dbReference type="ARBA" id="ARBA00023136"/>
    </source>
</evidence>
<dbReference type="InterPro" id="IPR003660">
    <property type="entry name" value="HAMP_dom"/>
</dbReference>
<dbReference type="NCBIfam" id="NF008318">
    <property type="entry name" value="PRK11107.1"/>
    <property type="match status" value="1"/>
</dbReference>
<evidence type="ECO:0000256" key="3">
    <source>
        <dbReference type="ARBA" id="ARBA00012438"/>
    </source>
</evidence>
<feature type="transmembrane region" description="Helical" evidence="17">
    <location>
        <begin position="204"/>
        <end position="226"/>
    </location>
</feature>
<dbReference type="CDD" id="cd17546">
    <property type="entry name" value="REC_hyHK_CKI1_RcsC-like"/>
    <property type="match status" value="1"/>
</dbReference>
<accession>A0A8H2JPF5</accession>
<keyword evidence="4" id="KW-1003">Cell membrane</keyword>
<name>A0A8H2JPF5_9GAMM</name>
<dbReference type="PROSITE" id="PS50110">
    <property type="entry name" value="RESPONSE_REGULATORY"/>
    <property type="match status" value="1"/>
</dbReference>
<comment type="subcellular location">
    <subcellularLocation>
        <location evidence="2">Cell inner membrane</location>
        <topology evidence="2">Multi-pass membrane protein</topology>
    </subcellularLocation>
</comment>
<evidence type="ECO:0000256" key="5">
    <source>
        <dbReference type="ARBA" id="ARBA00022519"/>
    </source>
</evidence>
<comment type="catalytic activity">
    <reaction evidence="1">
        <text>ATP + protein L-histidine = ADP + protein N-phospho-L-histidine.</text>
        <dbReference type="EC" id="2.7.13.3"/>
    </reaction>
</comment>
<dbReference type="CDD" id="cd16922">
    <property type="entry name" value="HATPase_EvgS-ArcB-TorS-like"/>
    <property type="match status" value="1"/>
</dbReference>
<dbReference type="Gene3D" id="3.30.565.10">
    <property type="entry name" value="Histidine kinase-like ATPase, C-terminal domain"/>
    <property type="match status" value="1"/>
</dbReference>
<dbReference type="SUPFAM" id="SSF47226">
    <property type="entry name" value="Histidine-containing phosphotransfer domain, HPT domain"/>
    <property type="match status" value="1"/>
</dbReference>
<dbReference type="PROSITE" id="PS50885">
    <property type="entry name" value="HAMP"/>
    <property type="match status" value="1"/>
</dbReference>
<dbReference type="GO" id="GO:0005886">
    <property type="term" value="C:plasma membrane"/>
    <property type="evidence" value="ECO:0007669"/>
    <property type="project" value="UniProtKB-SubCell"/>
</dbReference>
<dbReference type="GO" id="GO:0000155">
    <property type="term" value="F:phosphorelay sensor kinase activity"/>
    <property type="evidence" value="ECO:0007669"/>
    <property type="project" value="InterPro"/>
</dbReference>
<sequence length="968" mass="107955">MYKISLKDWVILLTIIPTTLIGFGLASYFSYNRSVELNSFLEQRAKSIIEPIAIASKDALLNRNREELRQLIGFTHRNQSSIVKSIVIFTEDNQVFVASAYHGDTHLMALKKNVTLPGHTTTQPLADYIIFRTPIIDENASEHTDTHRKNGDVTSRAYNTTNVTPNNAPFATITATDQAKPVTIGYIAMQVDKSQLNFQQQSQFIIAFAFALLGALLSAIFALKLIKKVTKPINSMVQAIERIQDGKLESRVSGEMFGELNFLKNGINAIAQSLDSYQNEMHMSIDQATIELRESLEQFEIQNVELSISKRKAQEANKVKSEFLANMSHELRTPLNGVIGFTRQVLKTPLTENQRDYLQTIDRSANNLLAIINDILDFSKLDAGKMVIENIPFSLRESIEETLILLAPTAHKKNIELSINIPQTLDDSLIGDPMRIKQIITNLISNAIKFTPQGAVTVDITSEAVGLQNIKFKVTVNDTGIGMTVSQQESVFEAFTQADQSITRLYGGTGLGLVICQRLAQEMHGDIGFTSIKDQGSSFWFTFQCETNAMPLMLALNNQHLVNKTVLYFEENTHSREATKNILKHWKMRVTSVINRHQLSQVFSHSSQAKRGFDYVIIGYNQTATALSDLKKMIAQLMPVSNNIHLALNNNSPNLQEALIASGAKSCMSKPLTPSILSKVLQPAIDSKEYVKIEKRSESTLINNILPIKVLAVDDNEANLKLIKALLLEQVAEVVVATNGLLATERCKVEAFSLIFMDIQMPVMDGISALKEIKKGDKNHNTPIIAVTAHALSGEKEKMQQQGFKAYMTKPIDEAMLRHIIYEYCDFNHLVTPTAVTTLTNISKAEQSIKVIDWSLALQRSANNVELAKEMFTGLVDSLPEIQQTINEAMVEQNITLIKRVIHKLNGSCCYTGTPNLAKITNELETQLKAGLTIEELEPEFLEFFEHIEQVLFGVPQALKEINSAGNL</sequence>
<comment type="caution">
    <text evidence="22">The sequence shown here is derived from an EMBL/GenBank/DDBJ whole genome shotgun (WGS) entry which is preliminary data.</text>
</comment>
<dbReference type="CDD" id="cd00088">
    <property type="entry name" value="HPT"/>
    <property type="match status" value="1"/>
</dbReference>
<evidence type="ECO:0000256" key="1">
    <source>
        <dbReference type="ARBA" id="ARBA00000085"/>
    </source>
</evidence>
<dbReference type="InterPro" id="IPR019247">
    <property type="entry name" value="Histidine_kinase_BarA_N"/>
</dbReference>
<dbReference type="OrthoDB" id="9810730at2"/>